<feature type="domain" description="Ketoreductase (KR)" evidence="6">
    <location>
        <begin position="1133"/>
        <end position="1182"/>
    </location>
</feature>
<protein>
    <recommendedName>
        <fullName evidence="10">RING-type E3 ubiquitin transferase</fullName>
    </recommendedName>
</protein>
<dbReference type="SMART" id="SM00185">
    <property type="entry name" value="ARM"/>
    <property type="match status" value="9"/>
</dbReference>
<feature type="compositionally biased region" description="Basic and acidic residues" evidence="3">
    <location>
        <begin position="1282"/>
        <end position="1293"/>
    </location>
</feature>
<dbReference type="EMBL" id="CAJNNW010034093">
    <property type="protein sequence ID" value="CAE8721567.1"/>
    <property type="molecule type" value="Genomic_DNA"/>
</dbReference>
<dbReference type="PANTHER" id="PTHR46241">
    <property type="entry name" value="ARMADILLO REPEAT-CONTAINING PROTEIN 4 ARMC4"/>
    <property type="match status" value="1"/>
</dbReference>
<dbReference type="InterPro" id="IPR036296">
    <property type="entry name" value="SKP1-like_dim_sf"/>
</dbReference>
<dbReference type="Pfam" id="PF00514">
    <property type="entry name" value="Arm"/>
    <property type="match status" value="1"/>
</dbReference>
<dbReference type="SUPFAM" id="SSF48371">
    <property type="entry name" value="ARM repeat"/>
    <property type="match status" value="2"/>
</dbReference>
<sequence>MASASLEEKCFSELRELSALSAHELVDLLSGENAKHREKVAEVLWRIAGDGCGGQEAILRADGVQVLLAQLPEPLQRDEAEDTGLSAAVLGCLASLALNPGVPQAMLEASGLFKVVSLLLQPSSSRVLGRATNCVETLSLDRECREVIRRLGGIRALVSMLSSQDSGCVSAAAGALKNLSVDEESKADIASRDGLELLVELLSHEGLIACKAAECIGNFALDQAYRVRLRSLGCVAPLLNLLGASGSVVPLQLAAGAALLNLTLDDESKAAVVGSRPGAPAGAAVSLLLRSCRALETGSGDAVGLDGSGDGLSSTESSLRLVSVMILANLSAQADCAAALAESGAAMVLARCLKDSNALLREKAAAAIWNMASRPASLAPVREASVVAHLVDALSLDFVTGGRVQSAAIGSLPLLAESEAVLVSMAERPDLCDQSSLWDPALPVFADLLGACELPSKSQELAMHLCIAIWTVCQNDEARRAAFARAGGLEQLRRALRPELEDSLLEAATGAVRAVCESCEANQVTFQEAGGLELLLALLEHRSRDVRLNAAKALCCLAEAPCVHWTSNRLCTSTVIVALDSPWLGLAELFLVRSLGDLGVLAPADMIEAWTEVGNALEAIREMMHEGSVLEYARTTFWLGVNGQLKWGAPAPSVGSSPEFAGKRVKLRSKEGDVFELPAEAACLSLRVRSLVMEKGCEDELPFPLKKLVLAKVVEYLKHHKEHSTGEIRTPLESDNLQECGATRWDSSFVNVDKELLFELCVAASCFDIPSLFFLTSAKAAIITKDKSADKLRKEFSMTNDLPASEEAELRRQYVASRRVSGSTGDNDLSQLAASSVIMQSMAAAAEKNGVPEFGNLSEGDGSSSAVSTKSWRHAIWRAAVVDDWQLLAGAPAEVKADRQLMLSVLMTSQGAAFKYVSSELRSDEKVILEAVKHSAGALAEAAPTLLNDRAFLLKAITANSASLGYASEQWRNDKDLLREAARTGKGSALQGASAALRSDRDFILELVLEDAEAYKYASEDLRSQQDFALAVAKRNGETLRFMIPKFRADRSIVDAAVARNPQVANYAHSSRRSEMGVMEGGVHGEEQMKLEHKLQLKAAQAENRTVELVAGGPRQTGVPLSQQGQKPCVLKLQKTVQFSAMSTMAANMGQANYIAANSYLDKIPNFQRPEIDAVALMWGAVGNIGMRFKAFASADVLNATPEMLLSISDASKVLCVTCTRMDPPEWYSAAHFDEMTRQYFLQPQAGVIKQEGKVEAAFSAPAEVHSSWADDDLTRDRAALKDRTDVDRRPVPENHNAQSSFQSPLGAPSSLGPLGGWPSLVRGSADSTVHLAEGTRVRLAGLRAKNGLTGVLVQQFGDGKWKVKLDDGSGNALLRSGFFEAISAPDESSRSAARRQENPAEAEARSAAAAELRRAKIAERRSALKDRITSRQQARPLTEDGSSRQQQFFIAGSWDCCELHEMSLSHDRTFVFQIRIGALGQESFQVLLDRSWNACLHAGEILDGSAQTGYAVKGPDPKWRCEGMDFVISGEVSSTYEVKLYLNPRGNASKVQWTKVSSAGHPGSLYYSCC</sequence>
<dbReference type="InterPro" id="IPR016073">
    <property type="entry name" value="Skp1_comp_POZ"/>
</dbReference>
<dbReference type="InterPro" id="IPR013968">
    <property type="entry name" value="PKS_KR"/>
</dbReference>
<reference evidence="8" key="1">
    <citation type="submission" date="2021-02" db="EMBL/GenBank/DDBJ databases">
        <authorList>
            <person name="Dougan E. K."/>
            <person name="Rhodes N."/>
            <person name="Thang M."/>
            <person name="Chan C."/>
        </authorList>
    </citation>
    <scope>NUCLEOTIDE SEQUENCE</scope>
</reference>
<feature type="region of interest" description="Disordered" evidence="3">
    <location>
        <begin position="1386"/>
        <end position="1406"/>
    </location>
</feature>
<dbReference type="Gene3D" id="1.25.10.10">
    <property type="entry name" value="Leucine-rich Repeat Variant"/>
    <property type="match status" value="3"/>
</dbReference>
<dbReference type="InterPro" id="IPR025197">
    <property type="entry name" value="DUF4116"/>
</dbReference>
<evidence type="ECO:0008006" key="10">
    <source>
        <dbReference type="Google" id="ProtNLM"/>
    </source>
</evidence>
<evidence type="ECO:0000259" key="4">
    <source>
        <dbReference type="Pfam" id="PF01466"/>
    </source>
</evidence>
<dbReference type="Pfam" id="PF01466">
    <property type="entry name" value="Skp1"/>
    <property type="match status" value="1"/>
</dbReference>
<proteinExistence type="inferred from homology"/>
<evidence type="ECO:0000259" key="7">
    <source>
        <dbReference type="Pfam" id="PF13475"/>
    </source>
</evidence>
<comment type="similarity">
    <text evidence="1">Belongs to the SKP1 family.</text>
</comment>
<dbReference type="PROSITE" id="PS50176">
    <property type="entry name" value="ARM_REPEAT"/>
    <property type="match status" value="2"/>
</dbReference>
<feature type="domain" description="DUF4116" evidence="7">
    <location>
        <begin position="987"/>
        <end position="1023"/>
    </location>
</feature>
<evidence type="ECO:0000313" key="8">
    <source>
        <dbReference type="EMBL" id="CAE8721567.1"/>
    </source>
</evidence>
<feature type="domain" description="SKP1 component dimerisation" evidence="4">
    <location>
        <begin position="771"/>
        <end position="814"/>
    </location>
</feature>
<organism evidence="8 9">
    <name type="scientific">Polarella glacialis</name>
    <name type="common">Dinoflagellate</name>
    <dbReference type="NCBI Taxonomy" id="89957"/>
    <lineage>
        <taxon>Eukaryota</taxon>
        <taxon>Sar</taxon>
        <taxon>Alveolata</taxon>
        <taxon>Dinophyceae</taxon>
        <taxon>Suessiales</taxon>
        <taxon>Suessiaceae</taxon>
        <taxon>Polarella</taxon>
    </lineage>
</organism>
<dbReference type="InterPro" id="IPR000225">
    <property type="entry name" value="Armadillo"/>
</dbReference>
<gene>
    <name evidence="8" type="ORF">PGLA2088_LOCUS42007</name>
</gene>
<evidence type="ECO:0000259" key="5">
    <source>
        <dbReference type="Pfam" id="PF03931"/>
    </source>
</evidence>
<evidence type="ECO:0000259" key="6">
    <source>
        <dbReference type="Pfam" id="PF08659"/>
    </source>
</evidence>
<feature type="domain" description="DUF4116" evidence="7">
    <location>
        <begin position="898"/>
        <end position="939"/>
    </location>
</feature>
<dbReference type="InterPro" id="IPR001232">
    <property type="entry name" value="SKP1-like"/>
</dbReference>
<dbReference type="Pfam" id="PF13475">
    <property type="entry name" value="DUF4116"/>
    <property type="match status" value="2"/>
</dbReference>
<dbReference type="InterPro" id="IPR011333">
    <property type="entry name" value="SKP1/BTB/POZ_sf"/>
</dbReference>
<dbReference type="Proteomes" id="UP000626109">
    <property type="component" value="Unassembled WGS sequence"/>
</dbReference>
<evidence type="ECO:0000313" key="9">
    <source>
        <dbReference type="Proteomes" id="UP000626109"/>
    </source>
</evidence>
<feature type="repeat" description="ARM" evidence="2">
    <location>
        <begin position="152"/>
        <end position="194"/>
    </location>
</feature>
<evidence type="ECO:0000256" key="3">
    <source>
        <dbReference type="SAM" id="MobiDB-lite"/>
    </source>
</evidence>
<feature type="domain" description="SKP1 component POZ" evidence="5">
    <location>
        <begin position="664"/>
        <end position="721"/>
    </location>
</feature>
<dbReference type="SUPFAM" id="SSF54695">
    <property type="entry name" value="POZ domain"/>
    <property type="match status" value="1"/>
</dbReference>
<dbReference type="InterPro" id="IPR016024">
    <property type="entry name" value="ARM-type_fold"/>
</dbReference>
<feature type="repeat" description="ARM" evidence="2">
    <location>
        <begin position="233"/>
        <end position="273"/>
    </location>
</feature>
<evidence type="ECO:0000256" key="1">
    <source>
        <dbReference type="ARBA" id="ARBA00009993"/>
    </source>
</evidence>
<dbReference type="GO" id="GO:0006511">
    <property type="term" value="P:ubiquitin-dependent protein catabolic process"/>
    <property type="evidence" value="ECO:0007669"/>
    <property type="project" value="InterPro"/>
</dbReference>
<feature type="compositionally biased region" description="Basic and acidic residues" evidence="3">
    <location>
        <begin position="1395"/>
        <end position="1405"/>
    </location>
</feature>
<dbReference type="Pfam" id="PF08659">
    <property type="entry name" value="KR"/>
    <property type="match status" value="1"/>
</dbReference>
<dbReference type="InterPro" id="IPR016072">
    <property type="entry name" value="Skp1_comp_dimer"/>
</dbReference>
<comment type="caution">
    <text evidence="8">The sequence shown here is derived from an EMBL/GenBank/DDBJ whole genome shotgun (WGS) entry which is preliminary data.</text>
</comment>
<dbReference type="SMART" id="SM00512">
    <property type="entry name" value="Skp1"/>
    <property type="match status" value="1"/>
</dbReference>
<dbReference type="Pfam" id="PF03931">
    <property type="entry name" value="Skp1_POZ"/>
    <property type="match status" value="1"/>
</dbReference>
<dbReference type="Gene3D" id="3.40.50.720">
    <property type="entry name" value="NAD(P)-binding Rossmann-like Domain"/>
    <property type="match status" value="1"/>
</dbReference>
<feature type="region of interest" description="Disordered" evidence="3">
    <location>
        <begin position="1282"/>
        <end position="1309"/>
    </location>
</feature>
<dbReference type="Gene3D" id="3.30.710.10">
    <property type="entry name" value="Potassium Channel Kv1.1, Chain A"/>
    <property type="match status" value="1"/>
</dbReference>
<accession>A0A813L850</accession>
<evidence type="ECO:0000256" key="2">
    <source>
        <dbReference type="PROSITE-ProRule" id="PRU00259"/>
    </source>
</evidence>
<dbReference type="InterPro" id="IPR011989">
    <property type="entry name" value="ARM-like"/>
</dbReference>
<dbReference type="SUPFAM" id="SSF81382">
    <property type="entry name" value="Skp1 dimerisation domain-like"/>
    <property type="match status" value="1"/>
</dbReference>
<dbReference type="PANTHER" id="PTHR46241:SF1">
    <property type="entry name" value="OUTER DYNEIN ARM-DOCKING COMPLEX SUBUNIT 2"/>
    <property type="match status" value="1"/>
</dbReference>
<name>A0A813L850_POLGL</name>